<dbReference type="SUPFAM" id="SSF140741">
    <property type="entry name" value="RUN domain-like"/>
    <property type="match status" value="1"/>
</dbReference>
<dbReference type="Proteomes" id="UP000051574">
    <property type="component" value="Unassembled WGS sequence"/>
</dbReference>
<reference evidence="2 3" key="1">
    <citation type="submission" date="2015-09" db="EMBL/GenBank/DDBJ databases">
        <title>Draft genome of the scarab beetle Oryctes borbonicus.</title>
        <authorList>
            <person name="Meyer J.M."/>
            <person name="Markov G.V."/>
            <person name="Baskaran P."/>
            <person name="Herrmann M."/>
            <person name="Sommer R.J."/>
            <person name="Roedelsperger C."/>
        </authorList>
    </citation>
    <scope>NUCLEOTIDE SEQUENCE [LARGE SCALE GENOMIC DNA]</scope>
    <source>
        <strain evidence="2">OB123</strain>
        <tissue evidence="2">Whole animal</tissue>
    </source>
</reference>
<accession>A0A0T6B6Y9</accession>
<sequence length="153" mass="17146">MSLKLMSTVIPISTSSSFSSSSVAKPEDSNKLLNQLLESVQQCQKRFGGKTELATEFDSCVVALCLALESVLLHGLRQKPVLEGQTSALRQVSDIVSNTLHLNNDNLSFWPFVSKHLTKHEKERYSILKQIWTDTGRGKAWIRSALNEKTLER</sequence>
<dbReference type="PROSITE" id="PS50826">
    <property type="entry name" value="RUN"/>
    <property type="match status" value="1"/>
</dbReference>
<dbReference type="Pfam" id="PF02759">
    <property type="entry name" value="RUN"/>
    <property type="match status" value="1"/>
</dbReference>
<dbReference type="OrthoDB" id="93876at2759"/>
<dbReference type="InterPro" id="IPR037213">
    <property type="entry name" value="Run_dom_sf"/>
</dbReference>
<dbReference type="EMBL" id="LJIG01009555">
    <property type="protein sequence ID" value="KRT82845.1"/>
    <property type="molecule type" value="Genomic_DNA"/>
</dbReference>
<protein>
    <recommendedName>
        <fullName evidence="1">RUN domain-containing protein</fullName>
    </recommendedName>
</protein>
<gene>
    <name evidence="2" type="ORF">AMK59_4008</name>
</gene>
<dbReference type="PANTHER" id="PTHR47194">
    <property type="entry name" value="SORTING NEXIN-29-RELATED"/>
    <property type="match status" value="1"/>
</dbReference>
<evidence type="ECO:0000259" key="1">
    <source>
        <dbReference type="PROSITE" id="PS50826"/>
    </source>
</evidence>
<dbReference type="PANTHER" id="PTHR47194:SF3">
    <property type="entry name" value="SORTING NEXIN 29"/>
    <property type="match status" value="1"/>
</dbReference>
<name>A0A0T6B6Y9_9SCAR</name>
<evidence type="ECO:0000313" key="2">
    <source>
        <dbReference type="EMBL" id="KRT82845.1"/>
    </source>
</evidence>
<dbReference type="AlphaFoldDB" id="A0A0T6B6Y9"/>
<evidence type="ECO:0000313" key="3">
    <source>
        <dbReference type="Proteomes" id="UP000051574"/>
    </source>
</evidence>
<comment type="caution">
    <text evidence="2">The sequence shown here is derived from an EMBL/GenBank/DDBJ whole genome shotgun (WGS) entry which is preliminary data.</text>
</comment>
<proteinExistence type="predicted"/>
<feature type="domain" description="RUN" evidence="1">
    <location>
        <begin position="55"/>
        <end position="153"/>
    </location>
</feature>
<dbReference type="InterPro" id="IPR004012">
    <property type="entry name" value="Run_dom"/>
</dbReference>
<organism evidence="2 3">
    <name type="scientific">Oryctes borbonicus</name>
    <dbReference type="NCBI Taxonomy" id="1629725"/>
    <lineage>
        <taxon>Eukaryota</taxon>
        <taxon>Metazoa</taxon>
        <taxon>Ecdysozoa</taxon>
        <taxon>Arthropoda</taxon>
        <taxon>Hexapoda</taxon>
        <taxon>Insecta</taxon>
        <taxon>Pterygota</taxon>
        <taxon>Neoptera</taxon>
        <taxon>Endopterygota</taxon>
        <taxon>Coleoptera</taxon>
        <taxon>Polyphaga</taxon>
        <taxon>Scarabaeiformia</taxon>
        <taxon>Scarabaeidae</taxon>
        <taxon>Dynastinae</taxon>
        <taxon>Oryctes</taxon>
    </lineage>
</organism>
<keyword evidence="3" id="KW-1185">Reference proteome</keyword>
<dbReference type="Gene3D" id="1.20.58.900">
    <property type="match status" value="1"/>
</dbReference>